<organism evidence="1">
    <name type="scientific">Glycine max</name>
    <name type="common">Soybean</name>
    <name type="synonym">Glycine hispida</name>
    <dbReference type="NCBI Taxonomy" id="3847"/>
    <lineage>
        <taxon>Eukaryota</taxon>
        <taxon>Viridiplantae</taxon>
        <taxon>Streptophyta</taxon>
        <taxon>Embryophyta</taxon>
        <taxon>Tracheophyta</taxon>
        <taxon>Spermatophyta</taxon>
        <taxon>Magnoliopsida</taxon>
        <taxon>eudicotyledons</taxon>
        <taxon>Gunneridae</taxon>
        <taxon>Pentapetalae</taxon>
        <taxon>rosids</taxon>
        <taxon>fabids</taxon>
        <taxon>Fabales</taxon>
        <taxon>Fabaceae</taxon>
        <taxon>Papilionoideae</taxon>
        <taxon>50 kb inversion clade</taxon>
        <taxon>NPAAA clade</taxon>
        <taxon>indigoferoid/millettioid clade</taxon>
        <taxon>Phaseoleae</taxon>
        <taxon>Glycine</taxon>
        <taxon>Glycine subgen. Soja</taxon>
    </lineage>
</organism>
<proteinExistence type="evidence at transcript level"/>
<dbReference type="AlphaFoldDB" id="C6T1S6"/>
<protein>
    <submittedName>
        <fullName evidence="1">Uncharacterized protein</fullName>
    </submittedName>
</protein>
<sequence>MHCHRAWNTTEASWSSVIPQAFFLIEIRLVQSIVIEQLLNEINVGHKHAPTTIPNQSQCIQCISFTVICLEKVQIGIPFVSNYLSTGKTTNGDDHLLPLLSSVLTTKPRPF</sequence>
<evidence type="ECO:0000313" key="1">
    <source>
        <dbReference type="EMBL" id="ACU15537.1"/>
    </source>
</evidence>
<name>C6T1S6_SOYBN</name>
<dbReference type="EMBL" id="BT091382">
    <property type="protein sequence ID" value="ACU15537.1"/>
    <property type="molecule type" value="mRNA"/>
</dbReference>
<reference evidence="1" key="1">
    <citation type="submission" date="2009-08" db="EMBL/GenBank/DDBJ databases">
        <authorList>
            <person name="Cheung F."/>
            <person name="Xiao Y."/>
            <person name="Chan A."/>
            <person name="Moskal W."/>
            <person name="Town C.D."/>
        </authorList>
    </citation>
    <scope>NUCLEOTIDE SEQUENCE</scope>
</reference>
<accession>C6T1S6</accession>